<dbReference type="GO" id="GO:0070401">
    <property type="term" value="F:NADP+ binding"/>
    <property type="evidence" value="ECO:0007669"/>
    <property type="project" value="InterPro"/>
</dbReference>
<dbReference type="PANTHER" id="PTHR32338:SF10">
    <property type="entry name" value="N-ACETYL-GAMMA-GLUTAMYL-PHOSPHATE REDUCTASE, CHLOROPLASTIC-RELATED"/>
    <property type="match status" value="1"/>
</dbReference>
<dbReference type="GO" id="GO:0051287">
    <property type="term" value="F:NAD binding"/>
    <property type="evidence" value="ECO:0007669"/>
    <property type="project" value="InterPro"/>
</dbReference>
<evidence type="ECO:0000256" key="6">
    <source>
        <dbReference type="ARBA" id="ARBA00023002"/>
    </source>
</evidence>
<name>A0A830HXE4_9CHLO</name>
<dbReference type="InterPro" id="IPR000534">
    <property type="entry name" value="Semialdehyde_DH_NAD-bd"/>
</dbReference>
<evidence type="ECO:0000313" key="15">
    <source>
        <dbReference type="Proteomes" id="UP000660262"/>
    </source>
</evidence>
<keyword evidence="15" id="KW-1185">Reference proteome</keyword>
<dbReference type="PANTHER" id="PTHR32338">
    <property type="entry name" value="N-ACETYL-GAMMA-GLUTAMYL-PHOSPHATE REDUCTASE, CHLOROPLASTIC-RELATED-RELATED"/>
    <property type="match status" value="1"/>
</dbReference>
<accession>A0A830HXE4</accession>
<proteinExistence type="inferred from homology"/>
<dbReference type="CDD" id="cd17895">
    <property type="entry name" value="AGPR_1_N"/>
    <property type="match status" value="1"/>
</dbReference>
<dbReference type="SMART" id="SM00859">
    <property type="entry name" value="Semialdhyde_dh"/>
    <property type="match status" value="1"/>
</dbReference>
<dbReference type="Proteomes" id="UP000660262">
    <property type="component" value="Unassembled WGS sequence"/>
</dbReference>
<evidence type="ECO:0000256" key="1">
    <source>
        <dbReference type="ARBA" id="ARBA00004862"/>
    </source>
</evidence>
<evidence type="ECO:0000256" key="4">
    <source>
        <dbReference type="ARBA" id="ARBA00022605"/>
    </source>
</evidence>
<keyword evidence="3" id="KW-0055">Arginine biosynthesis</keyword>
<feature type="domain" description="Semialdehyde dehydrogenase NAD-binding" evidence="13">
    <location>
        <begin position="41"/>
        <end position="182"/>
    </location>
</feature>
<evidence type="ECO:0000256" key="12">
    <source>
        <dbReference type="SAM" id="MobiDB-lite"/>
    </source>
</evidence>
<dbReference type="InterPro" id="IPR023013">
    <property type="entry name" value="AGPR_AS"/>
</dbReference>
<dbReference type="PROSITE" id="PS01224">
    <property type="entry name" value="ARGC"/>
    <property type="match status" value="1"/>
</dbReference>
<evidence type="ECO:0000256" key="8">
    <source>
        <dbReference type="ARBA" id="ARBA00060921"/>
    </source>
</evidence>
<dbReference type="InterPro" id="IPR050085">
    <property type="entry name" value="AGPR"/>
</dbReference>
<dbReference type="FunFam" id="3.30.360.10:FF:000014">
    <property type="entry name" value="N-acetyl-gamma-glutamyl-phosphate reductase"/>
    <property type="match status" value="1"/>
</dbReference>
<protein>
    <recommendedName>
        <fullName evidence="9">Probable N-acetyl-gamma-glutamyl-phosphate reductase, chloroplastic</fullName>
        <ecNumber evidence="2">1.2.1.38</ecNumber>
    </recommendedName>
    <alternativeName>
        <fullName evidence="10">N-acetyl-glutamate semialdehyde dehydrogenase</fullName>
    </alternativeName>
</protein>
<comment type="pathway">
    <text evidence="1">Amino-acid biosynthesis; L-arginine biosynthesis; N(2)-acetyl-L-ornithine from L-glutamate: step 3/4.</text>
</comment>
<gene>
    <name evidence="14" type="ORF">PPROV_000884400</name>
</gene>
<evidence type="ECO:0000259" key="13">
    <source>
        <dbReference type="SMART" id="SM00859"/>
    </source>
</evidence>
<dbReference type="Pfam" id="PF01118">
    <property type="entry name" value="Semialdhyde_dh"/>
    <property type="match status" value="1"/>
</dbReference>
<dbReference type="AlphaFoldDB" id="A0A830HXE4"/>
<dbReference type="EC" id="1.2.1.38" evidence="2"/>
<dbReference type="Pfam" id="PF22698">
    <property type="entry name" value="Semialdhyde_dhC_1"/>
    <property type="match status" value="1"/>
</dbReference>
<evidence type="ECO:0000256" key="11">
    <source>
        <dbReference type="PROSITE-ProRule" id="PRU10010"/>
    </source>
</evidence>
<dbReference type="InterPro" id="IPR036291">
    <property type="entry name" value="NAD(P)-bd_dom_sf"/>
</dbReference>
<feature type="active site" evidence="11">
    <location>
        <position position="195"/>
    </location>
</feature>
<dbReference type="Gene3D" id="3.30.360.10">
    <property type="entry name" value="Dihydrodipicolinate Reductase, domain 2"/>
    <property type="match status" value="1"/>
</dbReference>
<dbReference type="InterPro" id="IPR058924">
    <property type="entry name" value="AGPR_dimerisation_dom"/>
</dbReference>
<dbReference type="CDD" id="cd23934">
    <property type="entry name" value="AGPR_1_C"/>
    <property type="match status" value="1"/>
</dbReference>
<evidence type="ECO:0000256" key="2">
    <source>
        <dbReference type="ARBA" id="ARBA00013072"/>
    </source>
</evidence>
<comment type="caution">
    <text evidence="14">The sequence shown here is derived from an EMBL/GenBank/DDBJ whole genome shotgun (WGS) entry which is preliminary data.</text>
</comment>
<sequence length="391" mass="42025">MASTTTLARGVKAAPRRRRCAQPCTTRRNVSSNASGESTTNVAVLGASGYTGAEVCRLLATHPSIQVKALTAERSAGRPFSDVFPHLGHGAIGDSSQIMVKADDVDWSDVDVAFCCLPHGTTQEIISKLDRRIRVVDLSADFRLKSLSEYEEWYGAPHAAPDLQKEAVYGLTELKRDAVKAASKAGVALIANPGCYPTSVQLPLCPLLEAKCITADHITIDAKSGVSGAGRGAKEAFLYAEVAEGMHAYGVSRHRHMPEIEQGLSESHGEAVQISFTPHLIPMSRGMLSTMYVTLAPDATVEDARRILSEKYADEKFVHVLPEGVAPHTRHVRGSNLALISVHPDRIKGRMIVMCAIDNLVKGASGQALQNMNLLCGLPEHTGLMQAPMFP</sequence>
<dbReference type="OrthoDB" id="438291at2759"/>
<dbReference type="UniPathway" id="UPA00068">
    <property type="reaction ID" value="UER00108"/>
</dbReference>
<dbReference type="GO" id="GO:0003942">
    <property type="term" value="F:N-acetyl-gamma-glutamyl-phosphate reductase activity"/>
    <property type="evidence" value="ECO:0007669"/>
    <property type="project" value="UniProtKB-EC"/>
</dbReference>
<dbReference type="InterPro" id="IPR000706">
    <property type="entry name" value="AGPR_type-1"/>
</dbReference>
<keyword evidence="6" id="KW-0560">Oxidoreductase</keyword>
<dbReference type="NCBIfam" id="TIGR01850">
    <property type="entry name" value="argC"/>
    <property type="match status" value="1"/>
</dbReference>
<evidence type="ECO:0000256" key="7">
    <source>
        <dbReference type="ARBA" id="ARBA00050557"/>
    </source>
</evidence>
<dbReference type="EMBL" id="BNJQ01000028">
    <property type="protein sequence ID" value="GHP10111.1"/>
    <property type="molecule type" value="Genomic_DNA"/>
</dbReference>
<dbReference type="SUPFAM" id="SSF55347">
    <property type="entry name" value="Glyceraldehyde-3-phosphate dehydrogenase-like, C-terminal domain"/>
    <property type="match status" value="1"/>
</dbReference>
<dbReference type="SUPFAM" id="SSF51735">
    <property type="entry name" value="NAD(P)-binding Rossmann-fold domains"/>
    <property type="match status" value="1"/>
</dbReference>
<reference evidence="14" key="1">
    <citation type="submission" date="2020-10" db="EMBL/GenBank/DDBJ databases">
        <title>Unveiling of a novel bifunctional photoreceptor, Dualchrome1, isolated from a cosmopolitan green alga.</title>
        <authorList>
            <person name="Suzuki S."/>
            <person name="Kawachi M."/>
        </authorList>
    </citation>
    <scope>NUCLEOTIDE SEQUENCE</scope>
    <source>
        <strain evidence="14">NIES 2893</strain>
    </source>
</reference>
<evidence type="ECO:0000256" key="10">
    <source>
        <dbReference type="ARBA" id="ARBA00076903"/>
    </source>
</evidence>
<dbReference type="HAMAP" id="MF_00150">
    <property type="entry name" value="ArgC_type1"/>
    <property type="match status" value="1"/>
</dbReference>
<evidence type="ECO:0000313" key="14">
    <source>
        <dbReference type="EMBL" id="GHP10111.1"/>
    </source>
</evidence>
<dbReference type="GO" id="GO:0006526">
    <property type="term" value="P:L-arginine biosynthetic process"/>
    <property type="evidence" value="ECO:0007669"/>
    <property type="project" value="UniProtKB-UniPathway"/>
</dbReference>
<feature type="compositionally biased region" description="Polar residues" evidence="12">
    <location>
        <begin position="29"/>
        <end position="38"/>
    </location>
</feature>
<comment type="similarity">
    <text evidence="8">Belongs to the NAGSA dehydrogenase family. Type 1 subfamily.</text>
</comment>
<dbReference type="Gene3D" id="3.40.50.720">
    <property type="entry name" value="NAD(P)-binding Rossmann-like Domain"/>
    <property type="match status" value="1"/>
</dbReference>
<comment type="catalytic activity">
    <reaction evidence="7">
        <text>N-acetyl-L-glutamate 5-semialdehyde + phosphate + NADP(+) = N-acetyl-L-glutamyl 5-phosphate + NADPH + H(+)</text>
        <dbReference type="Rhea" id="RHEA:21588"/>
        <dbReference type="ChEBI" id="CHEBI:15378"/>
        <dbReference type="ChEBI" id="CHEBI:29123"/>
        <dbReference type="ChEBI" id="CHEBI:43474"/>
        <dbReference type="ChEBI" id="CHEBI:57783"/>
        <dbReference type="ChEBI" id="CHEBI:57936"/>
        <dbReference type="ChEBI" id="CHEBI:58349"/>
        <dbReference type="EC" id="1.2.1.38"/>
    </reaction>
</comment>
<organism evidence="14 15">
    <name type="scientific">Pycnococcus provasolii</name>
    <dbReference type="NCBI Taxonomy" id="41880"/>
    <lineage>
        <taxon>Eukaryota</taxon>
        <taxon>Viridiplantae</taxon>
        <taxon>Chlorophyta</taxon>
        <taxon>Pseudoscourfieldiophyceae</taxon>
        <taxon>Pseudoscourfieldiales</taxon>
        <taxon>Pycnococcaceae</taxon>
        <taxon>Pycnococcus</taxon>
    </lineage>
</organism>
<evidence type="ECO:0000256" key="9">
    <source>
        <dbReference type="ARBA" id="ARBA00067665"/>
    </source>
</evidence>
<keyword evidence="5" id="KW-0521">NADP</keyword>
<evidence type="ECO:0000256" key="3">
    <source>
        <dbReference type="ARBA" id="ARBA00022571"/>
    </source>
</evidence>
<keyword evidence="4" id="KW-0028">Amino-acid biosynthesis</keyword>
<feature type="region of interest" description="Disordered" evidence="12">
    <location>
        <begin position="1"/>
        <end position="38"/>
    </location>
</feature>
<evidence type="ECO:0000256" key="5">
    <source>
        <dbReference type="ARBA" id="ARBA00022857"/>
    </source>
</evidence>